<keyword evidence="7" id="KW-0449">Lipoprotein</keyword>
<dbReference type="PANTHER" id="PTHR35789:SF1">
    <property type="entry name" value="SPORE GERMINATION PROTEIN B3"/>
    <property type="match status" value="1"/>
</dbReference>
<evidence type="ECO:0000313" key="10">
    <source>
        <dbReference type="EMBL" id="MYL65587.1"/>
    </source>
</evidence>
<dbReference type="EMBL" id="WMEY01000008">
    <property type="protein sequence ID" value="MYL65587.1"/>
    <property type="molecule type" value="Genomic_DNA"/>
</dbReference>
<keyword evidence="4" id="KW-0732">Signal</keyword>
<feature type="domain" description="Spore germination GerAC-like C-terminal" evidence="8">
    <location>
        <begin position="204"/>
        <end position="374"/>
    </location>
</feature>
<comment type="subcellular location">
    <subcellularLocation>
        <location evidence="1">Membrane</location>
        <topology evidence="1">Lipid-anchor</topology>
    </subcellularLocation>
</comment>
<keyword evidence="6" id="KW-0564">Palmitate</keyword>
<evidence type="ECO:0000256" key="6">
    <source>
        <dbReference type="ARBA" id="ARBA00023139"/>
    </source>
</evidence>
<protein>
    <submittedName>
        <fullName evidence="10">Ger(X)C family spore germination protein</fullName>
    </submittedName>
</protein>
<name>A0A845F4M1_9BACL</name>
<evidence type="ECO:0000259" key="9">
    <source>
        <dbReference type="Pfam" id="PF25198"/>
    </source>
</evidence>
<feature type="domain" description="Spore germination protein N-terminal" evidence="9">
    <location>
        <begin position="23"/>
        <end position="193"/>
    </location>
</feature>
<dbReference type="Pfam" id="PF05504">
    <property type="entry name" value="Spore_GerAC"/>
    <property type="match status" value="1"/>
</dbReference>
<proteinExistence type="inferred from homology"/>
<dbReference type="PANTHER" id="PTHR35789">
    <property type="entry name" value="SPORE GERMINATION PROTEIN B3"/>
    <property type="match status" value="1"/>
</dbReference>
<keyword evidence="5" id="KW-0472">Membrane</keyword>
<comment type="caution">
    <text evidence="10">The sequence shown here is derived from an EMBL/GenBank/DDBJ whole genome shotgun (WGS) entry which is preliminary data.</text>
</comment>
<dbReference type="InterPro" id="IPR038501">
    <property type="entry name" value="Spore_GerAC_C_sf"/>
</dbReference>
<dbReference type="InterPro" id="IPR057336">
    <property type="entry name" value="GerAC_N"/>
</dbReference>
<accession>A0A845F4M1</accession>
<dbReference type="RefSeq" id="WP_160921082.1">
    <property type="nucleotide sequence ID" value="NZ_WMEY01000008.1"/>
</dbReference>
<dbReference type="GO" id="GO:0009847">
    <property type="term" value="P:spore germination"/>
    <property type="evidence" value="ECO:0007669"/>
    <property type="project" value="InterPro"/>
</dbReference>
<dbReference type="Proteomes" id="UP000447833">
    <property type="component" value="Unassembled WGS sequence"/>
</dbReference>
<comment type="similarity">
    <text evidence="2">Belongs to the GerABKC lipoprotein family.</text>
</comment>
<keyword evidence="3" id="KW-0309">Germination</keyword>
<evidence type="ECO:0000256" key="2">
    <source>
        <dbReference type="ARBA" id="ARBA00007886"/>
    </source>
</evidence>
<dbReference type="Gene3D" id="3.30.300.210">
    <property type="entry name" value="Nutrient germinant receptor protein C, domain 3"/>
    <property type="match status" value="1"/>
</dbReference>
<evidence type="ECO:0000256" key="4">
    <source>
        <dbReference type="ARBA" id="ARBA00022729"/>
    </source>
</evidence>
<reference evidence="10 11" key="1">
    <citation type="submission" date="2019-11" db="EMBL/GenBank/DDBJ databases">
        <title>Genome sequences of 17 halophilic strains isolated from different environments.</title>
        <authorList>
            <person name="Furrow R.E."/>
        </authorList>
    </citation>
    <scope>NUCLEOTIDE SEQUENCE [LARGE SCALE GENOMIC DNA]</scope>
    <source>
        <strain evidence="10 11">22506_14_FS</strain>
    </source>
</reference>
<dbReference type="AlphaFoldDB" id="A0A845F4M1"/>
<gene>
    <name evidence="10" type="ORF">GLW07_19695</name>
</gene>
<dbReference type="InterPro" id="IPR046953">
    <property type="entry name" value="Spore_GerAC-like_C"/>
</dbReference>
<sequence length="377" mass="42728">MKKIWHLSIIFSTILLFLTSCWDQELLKESKLIYGAGFDYENENEIRTTFVVRNLGVPVSQGGVYSNRVISVSGTSPRDTRIKMDRIISKQVTASKNQLILLGDEVAKQDIDHMFDILYRDPKSPLDARVAVVEGRAEDVFNLDHIGDTLITEFSTNLIKGAENKTEAPRMTVEKAFRYSHDIGQDYAFPYISYNEEVGSPEINGIALFHQSNFTGVVLPPFDATLLLLMADAKSKKASIVENIGKQHDQGFLTQTVTVNIQNTKSDIKYSFQNGNVSKVFVNLEVRGNIEEYPQDHLFKESQVEDIADELSKKLTERGNDILAKLQEANCDFLGIGRDLNAYHHELWHPKQWEKEFPELNLEAKVKVKISETGIIK</sequence>
<evidence type="ECO:0000256" key="3">
    <source>
        <dbReference type="ARBA" id="ARBA00022544"/>
    </source>
</evidence>
<evidence type="ECO:0000259" key="8">
    <source>
        <dbReference type="Pfam" id="PF05504"/>
    </source>
</evidence>
<dbReference type="Pfam" id="PF25198">
    <property type="entry name" value="Spore_GerAC_N"/>
    <property type="match status" value="1"/>
</dbReference>
<evidence type="ECO:0000256" key="5">
    <source>
        <dbReference type="ARBA" id="ARBA00023136"/>
    </source>
</evidence>
<organism evidence="10 11">
    <name type="scientific">Guptibacillus hwajinpoensis</name>
    <dbReference type="NCBI Taxonomy" id="208199"/>
    <lineage>
        <taxon>Bacteria</taxon>
        <taxon>Bacillati</taxon>
        <taxon>Bacillota</taxon>
        <taxon>Bacilli</taxon>
        <taxon>Bacillales</taxon>
        <taxon>Guptibacillaceae</taxon>
        <taxon>Guptibacillus</taxon>
    </lineage>
</organism>
<dbReference type="PROSITE" id="PS51257">
    <property type="entry name" value="PROKAR_LIPOPROTEIN"/>
    <property type="match status" value="1"/>
</dbReference>
<evidence type="ECO:0000313" key="11">
    <source>
        <dbReference type="Proteomes" id="UP000447833"/>
    </source>
</evidence>
<dbReference type="GO" id="GO:0016020">
    <property type="term" value="C:membrane"/>
    <property type="evidence" value="ECO:0007669"/>
    <property type="project" value="UniProtKB-SubCell"/>
</dbReference>
<evidence type="ECO:0000256" key="7">
    <source>
        <dbReference type="ARBA" id="ARBA00023288"/>
    </source>
</evidence>
<dbReference type="InterPro" id="IPR008844">
    <property type="entry name" value="Spore_GerAC-like"/>
</dbReference>
<evidence type="ECO:0000256" key="1">
    <source>
        <dbReference type="ARBA" id="ARBA00004635"/>
    </source>
</evidence>
<dbReference type="NCBIfam" id="TIGR02887">
    <property type="entry name" value="spore_ger_x_C"/>
    <property type="match status" value="1"/>
</dbReference>